<evidence type="ECO:0000256" key="2">
    <source>
        <dbReference type="SAM" id="MobiDB-lite"/>
    </source>
</evidence>
<keyword evidence="1" id="KW-0547">Nucleotide-binding</keyword>
<keyword evidence="5" id="KW-1185">Reference proteome</keyword>
<evidence type="ECO:0000259" key="3">
    <source>
        <dbReference type="PROSITE" id="PS51719"/>
    </source>
</evidence>
<dbReference type="STRING" id="708187.A0A1Q8RBQ8"/>
<dbReference type="InterPro" id="IPR027417">
    <property type="entry name" value="P-loop_NTPase"/>
</dbReference>
<dbReference type="OrthoDB" id="4150765at2759"/>
<evidence type="ECO:0000313" key="5">
    <source>
        <dbReference type="Proteomes" id="UP000186583"/>
    </source>
</evidence>
<gene>
    <name evidence="4" type="primary">Septin-1</name>
    <name evidence="4" type="ORF">CCHL11_05557</name>
</gene>
<keyword evidence="1" id="KW-0342">GTP-binding</keyword>
<dbReference type="SUPFAM" id="SSF52540">
    <property type="entry name" value="P-loop containing nucleoside triphosphate hydrolases"/>
    <property type="match status" value="1"/>
</dbReference>
<feature type="domain" description="Septin-type G" evidence="3">
    <location>
        <begin position="43"/>
        <end position="336"/>
    </location>
</feature>
<evidence type="ECO:0000256" key="1">
    <source>
        <dbReference type="RuleBase" id="RU004560"/>
    </source>
</evidence>
<dbReference type="Pfam" id="PF00735">
    <property type="entry name" value="Septin"/>
    <property type="match status" value="1"/>
</dbReference>
<comment type="similarity">
    <text evidence="1">Belongs to the TRAFAC class TrmE-Era-EngA-EngB-Septin-like GTPase superfamily. Septin GTPase family.</text>
</comment>
<organism evidence="4 5">
    <name type="scientific">Colletotrichum chlorophyti</name>
    <dbReference type="NCBI Taxonomy" id="708187"/>
    <lineage>
        <taxon>Eukaryota</taxon>
        <taxon>Fungi</taxon>
        <taxon>Dikarya</taxon>
        <taxon>Ascomycota</taxon>
        <taxon>Pezizomycotina</taxon>
        <taxon>Sordariomycetes</taxon>
        <taxon>Hypocreomycetidae</taxon>
        <taxon>Glomerellales</taxon>
        <taxon>Glomerellaceae</taxon>
        <taxon>Colletotrichum</taxon>
    </lineage>
</organism>
<dbReference type="EMBL" id="MPGH01000243">
    <property type="protein sequence ID" value="OLN81614.1"/>
    <property type="molecule type" value="Genomic_DNA"/>
</dbReference>
<evidence type="ECO:0000313" key="4">
    <source>
        <dbReference type="EMBL" id="OLN81614.1"/>
    </source>
</evidence>
<name>A0A1Q8RBQ8_9PEZI</name>
<accession>A0A1Q8RBQ8</accession>
<dbReference type="Proteomes" id="UP000186583">
    <property type="component" value="Unassembled WGS sequence"/>
</dbReference>
<dbReference type="InterPro" id="IPR030379">
    <property type="entry name" value="G_SEPTIN_dom"/>
</dbReference>
<feature type="region of interest" description="Disordered" evidence="2">
    <location>
        <begin position="439"/>
        <end position="462"/>
    </location>
</feature>
<comment type="caution">
    <text evidence="4">The sequence shown here is derived from an EMBL/GenBank/DDBJ whole genome shotgun (WGS) entry which is preliminary data.</text>
</comment>
<dbReference type="GO" id="GO:0005525">
    <property type="term" value="F:GTP binding"/>
    <property type="evidence" value="ECO:0007669"/>
    <property type="project" value="UniProtKB-KW"/>
</dbReference>
<reference evidence="4 5" key="1">
    <citation type="submission" date="2016-11" db="EMBL/GenBank/DDBJ databases">
        <title>Draft Genome Assembly of Colletotrichum chlorophyti a pathogen of herbaceous plants.</title>
        <authorList>
            <person name="Gan P."/>
            <person name="Narusaka M."/>
            <person name="Tsushima A."/>
            <person name="Narusaka Y."/>
            <person name="Takano Y."/>
            <person name="Shirasu K."/>
        </authorList>
    </citation>
    <scope>NUCLEOTIDE SEQUENCE [LARGE SCALE GENOMIC DNA]</scope>
    <source>
        <strain evidence="4 5">NTL11</strain>
    </source>
</reference>
<dbReference type="PROSITE" id="PS51719">
    <property type="entry name" value="G_SEPTIN"/>
    <property type="match status" value="1"/>
</dbReference>
<protein>
    <submittedName>
        <fullName evidence="4">Septin-1</fullName>
    </submittedName>
</protein>
<dbReference type="PANTHER" id="PTHR18884">
    <property type="entry name" value="SEPTIN"/>
    <property type="match status" value="1"/>
</dbReference>
<dbReference type="Gene3D" id="3.40.50.300">
    <property type="entry name" value="P-loop containing nucleotide triphosphate hydrolases"/>
    <property type="match status" value="1"/>
</dbReference>
<sequence>MSAFGASEPGQPQSVYSGEGVQQFIMPTINVPSRRPFTDTGKGIGRLKLLMAGRSGLGKTSLIRAITHTCAHIVHVDPTVPVAMASTGLLPATTLPNDPPIAQGTFQITETFASTKPYPPWWRESVTASSVSSGGADEAVLDRNVCLVDTPGYQETCRVSQYVESHLQKNRLEELEDADVLKTISGSGGLLVDAVLYMIPSSGLTTTDIQYLRQLDSLTNVIPLLAHADVLSPEQIIKSKERITGQLDEAGLRLFSFASSSPQSDEPKIYAVSSGLDSDDDIMDASLLMSSDYVQPLVPTELSRVVENIFNIEGAAWLRHAAATKLLGWRLRHPGTNHGGSPGFVLQSQSSTDRRLLRTRTGSLTPLAVSRTSSYTTYEERYCRVQLTNWAADLQRSLANERVMRDRRVREQAAAWLSGTWTDSQSSSGGDGAAMALTRTRRRGEHQPSLSRRRHSTGSDQNWALVRQQDPLGLLQLKADFRWQNWNALEMVGGLGLLGGLAWMLV</sequence>
<proteinExistence type="inferred from homology"/>
<dbReference type="AlphaFoldDB" id="A0A1Q8RBQ8"/>